<reference evidence="11" key="1">
    <citation type="submission" date="2020-05" db="EMBL/GenBank/DDBJ databases">
        <authorList>
            <person name="Chiriac C."/>
            <person name="Salcher M."/>
            <person name="Ghai R."/>
            <person name="Kavagutti S V."/>
        </authorList>
    </citation>
    <scope>NUCLEOTIDE SEQUENCE</scope>
</reference>
<evidence type="ECO:0000256" key="6">
    <source>
        <dbReference type="SAM" id="MobiDB-lite"/>
    </source>
</evidence>
<evidence type="ECO:0000256" key="4">
    <source>
        <dbReference type="ARBA" id="ARBA00022777"/>
    </source>
</evidence>
<dbReference type="SUPFAM" id="SSF56112">
    <property type="entry name" value="Protein kinase-like (PK-like)"/>
    <property type="match status" value="1"/>
</dbReference>
<evidence type="ECO:0000313" key="11">
    <source>
        <dbReference type="EMBL" id="CAB4813606.1"/>
    </source>
</evidence>
<dbReference type="EMBL" id="CAFAAL010000148">
    <property type="protein sequence ID" value="CAB4813606.1"/>
    <property type="molecule type" value="Genomic_DNA"/>
</dbReference>
<evidence type="ECO:0000256" key="5">
    <source>
        <dbReference type="ARBA" id="ARBA00022840"/>
    </source>
</evidence>
<dbReference type="SMART" id="SM00220">
    <property type="entry name" value="S_TKc"/>
    <property type="match status" value="1"/>
</dbReference>
<gene>
    <name evidence="9" type="ORF">UFOPK2658_01438</name>
    <name evidence="10" type="ORF">UFOPK2880_00668</name>
    <name evidence="11" type="ORF">UFOPK3004_01399</name>
    <name evidence="12" type="ORF">UFOPK3304_00081</name>
    <name evidence="13" type="ORF">UFOPK4134_00415</name>
</gene>
<dbReference type="CDD" id="cd14014">
    <property type="entry name" value="STKc_PknB_like"/>
    <property type="match status" value="1"/>
</dbReference>
<dbReference type="Pfam" id="PF00069">
    <property type="entry name" value="Pkinase"/>
    <property type="match status" value="1"/>
</dbReference>
<feature type="domain" description="Protein kinase" evidence="8">
    <location>
        <begin position="20"/>
        <end position="281"/>
    </location>
</feature>
<dbReference type="Gene3D" id="3.30.200.20">
    <property type="entry name" value="Phosphorylase Kinase, domain 1"/>
    <property type="match status" value="1"/>
</dbReference>
<evidence type="ECO:0000256" key="2">
    <source>
        <dbReference type="ARBA" id="ARBA00022679"/>
    </source>
</evidence>
<keyword evidence="7" id="KW-1133">Transmembrane helix</keyword>
<keyword evidence="1" id="KW-0723">Serine/threonine-protein kinase</keyword>
<dbReference type="GO" id="GO:0005524">
    <property type="term" value="F:ATP binding"/>
    <property type="evidence" value="ECO:0007669"/>
    <property type="project" value="UniProtKB-KW"/>
</dbReference>
<dbReference type="PANTHER" id="PTHR43289:SF6">
    <property type="entry name" value="SERINE_THREONINE-PROTEIN KINASE NEKL-3"/>
    <property type="match status" value="1"/>
</dbReference>
<keyword evidence="4" id="KW-0418">Kinase</keyword>
<evidence type="ECO:0000259" key="8">
    <source>
        <dbReference type="PROSITE" id="PS50011"/>
    </source>
</evidence>
<name>A0A6J6Z245_9ZZZZ</name>
<dbReference type="InterPro" id="IPR008271">
    <property type="entry name" value="Ser/Thr_kinase_AS"/>
</dbReference>
<protein>
    <submittedName>
        <fullName evidence="11">Unannotated protein</fullName>
    </submittedName>
</protein>
<dbReference type="FunFam" id="1.10.510.10:FF:000021">
    <property type="entry name" value="Serine/threonine protein kinase"/>
    <property type="match status" value="1"/>
</dbReference>
<evidence type="ECO:0000256" key="3">
    <source>
        <dbReference type="ARBA" id="ARBA00022741"/>
    </source>
</evidence>
<dbReference type="InterPro" id="IPR000719">
    <property type="entry name" value="Prot_kinase_dom"/>
</dbReference>
<accession>A0A6J6Z245</accession>
<feature type="compositionally biased region" description="Low complexity" evidence="6">
    <location>
        <begin position="322"/>
        <end position="353"/>
    </location>
</feature>
<evidence type="ECO:0000313" key="13">
    <source>
        <dbReference type="EMBL" id="CAB5023465.1"/>
    </source>
</evidence>
<proteinExistence type="predicted"/>
<evidence type="ECO:0000313" key="9">
    <source>
        <dbReference type="EMBL" id="CAB4726685.1"/>
    </source>
</evidence>
<evidence type="ECO:0000256" key="7">
    <source>
        <dbReference type="SAM" id="Phobius"/>
    </source>
</evidence>
<evidence type="ECO:0000313" key="10">
    <source>
        <dbReference type="EMBL" id="CAB4768431.1"/>
    </source>
</evidence>
<organism evidence="11">
    <name type="scientific">freshwater metagenome</name>
    <dbReference type="NCBI Taxonomy" id="449393"/>
    <lineage>
        <taxon>unclassified sequences</taxon>
        <taxon>metagenomes</taxon>
        <taxon>ecological metagenomes</taxon>
    </lineage>
</organism>
<feature type="compositionally biased region" description="Acidic residues" evidence="6">
    <location>
        <begin position="415"/>
        <end position="424"/>
    </location>
</feature>
<keyword evidence="3" id="KW-0547">Nucleotide-binding</keyword>
<sequence length="552" mass="59524">MSSSSHPSSPQPSTIIAERYRLDSLRAHGGMADVWQATDLQLTRVVAIKLLKPHLAAESTLAERFRREAIAAANLNHYNIVTVYDAIEDNGRQAVIMEFVDGESLRERLDREKTLTINSVLSIGYSVCSALEAAHKQGLIHRDVKPGNILINIEKRVMLTDFGIAKALDADEDLTSENIMMGTAKYLSPEQVRGDNLDARADLYSLGLVMYECLAGKVPFVGKNDTDTALARLHRDATDIAKHRPDVDPDVARIINRLIAREPKDRFADAAQAGVAIRRVIEGRKSSTPAGTKRPAGDRTPTPGKVIRPKGHTPLGITREPSQSSSDQQSRQQQGSRPTSTTKRSSTKAQSKTAFKPTPAMLIGAIAVLLVVGVVFAKFNKSDSTSAEPATTVATTAPVVSGPVQITGIKSFDPQGDDQTENDNEASNVTDGDPTTAWSTTCYKSSTFGSKSGVGLVMQLNSSALAQLQADIQGDGWKARVYTSNSAGSDLESWGSPIWEGSSDDGSTITTSFTTPSQFALVYLTQIGQSGFCSNNNPYRGYISEIRIQPTP</sequence>
<feature type="region of interest" description="Disordered" evidence="6">
    <location>
        <begin position="407"/>
        <end position="436"/>
    </location>
</feature>
<evidence type="ECO:0000313" key="12">
    <source>
        <dbReference type="EMBL" id="CAB4855546.1"/>
    </source>
</evidence>
<keyword evidence="7" id="KW-0812">Transmembrane</keyword>
<feature type="transmembrane region" description="Helical" evidence="7">
    <location>
        <begin position="360"/>
        <end position="379"/>
    </location>
</feature>
<dbReference type="GO" id="GO:0004674">
    <property type="term" value="F:protein serine/threonine kinase activity"/>
    <property type="evidence" value="ECO:0007669"/>
    <property type="project" value="UniProtKB-KW"/>
</dbReference>
<dbReference type="Gene3D" id="1.10.510.10">
    <property type="entry name" value="Transferase(Phosphotransferase) domain 1"/>
    <property type="match status" value="1"/>
</dbReference>
<dbReference type="EMBL" id="CAEZYH010000075">
    <property type="protein sequence ID" value="CAB4726685.1"/>
    <property type="molecule type" value="Genomic_DNA"/>
</dbReference>
<keyword evidence="7" id="KW-0472">Membrane</keyword>
<dbReference type="PROSITE" id="PS50011">
    <property type="entry name" value="PROTEIN_KINASE_DOM"/>
    <property type="match status" value="1"/>
</dbReference>
<dbReference type="AlphaFoldDB" id="A0A6J6Z245"/>
<evidence type="ECO:0000256" key="1">
    <source>
        <dbReference type="ARBA" id="ARBA00022527"/>
    </source>
</evidence>
<dbReference type="EMBL" id="CAFBPS010000017">
    <property type="protein sequence ID" value="CAB5023465.1"/>
    <property type="molecule type" value="Genomic_DNA"/>
</dbReference>
<dbReference type="PROSITE" id="PS00108">
    <property type="entry name" value="PROTEIN_KINASE_ST"/>
    <property type="match status" value="1"/>
</dbReference>
<keyword evidence="5" id="KW-0067">ATP-binding</keyword>
<dbReference type="PANTHER" id="PTHR43289">
    <property type="entry name" value="MITOGEN-ACTIVATED PROTEIN KINASE KINASE KINASE 20-RELATED"/>
    <property type="match status" value="1"/>
</dbReference>
<keyword evidence="2" id="KW-0808">Transferase</keyword>
<dbReference type="EMBL" id="CAEZZP010000030">
    <property type="protein sequence ID" value="CAB4768431.1"/>
    <property type="molecule type" value="Genomic_DNA"/>
</dbReference>
<feature type="region of interest" description="Disordered" evidence="6">
    <location>
        <begin position="281"/>
        <end position="353"/>
    </location>
</feature>
<dbReference type="EMBL" id="CAFBLJ010000002">
    <property type="protein sequence ID" value="CAB4855546.1"/>
    <property type="molecule type" value="Genomic_DNA"/>
</dbReference>
<dbReference type="InterPro" id="IPR011009">
    <property type="entry name" value="Kinase-like_dom_sf"/>
</dbReference>